<dbReference type="PANTHER" id="PTHR13287:SF2">
    <property type="entry name" value="ADIPOSE-SECRETED SIGNALING PROTEIN"/>
    <property type="match status" value="1"/>
</dbReference>
<protein>
    <recommendedName>
        <fullName evidence="2">Adipose-secreted signaling protein</fullName>
    </recommendedName>
</protein>
<reference evidence="4 5" key="1">
    <citation type="submission" date="2025-05" db="UniProtKB">
        <authorList>
            <consortium name="RefSeq"/>
        </authorList>
    </citation>
    <scope>IDENTIFICATION</scope>
    <source>
        <tissue evidence="4 5">Muscle</tissue>
    </source>
</reference>
<evidence type="ECO:0000256" key="2">
    <source>
        <dbReference type="ARBA" id="ARBA00035300"/>
    </source>
</evidence>
<evidence type="ECO:0000313" key="5">
    <source>
        <dbReference type="RefSeq" id="XP_022242335.1"/>
    </source>
</evidence>
<dbReference type="Pfam" id="PF15006">
    <property type="entry name" value="DUF4517"/>
    <property type="match status" value="1"/>
</dbReference>
<sequence length="173" mass="19814">MEIEAFHEHEGDHHRVHFNEDSDTFGHDADIIIHPLNDTHINVHLGFLQIRHRYEVSFVFHSKETTGPLAVRNQNPPNLNLRVTDLNPVEGIHGGPEIPYRITIELFAYKEKLLREQIVLEACGNSIFTITLVLHARVLGKGKGTPFLKSGIHCIGQEMEEEESEYSDWQGFE</sequence>
<comment type="similarity">
    <text evidence="1">Belongs to the ADISSP family.</text>
</comment>
<evidence type="ECO:0000313" key="4">
    <source>
        <dbReference type="RefSeq" id="XP_022242334.1"/>
    </source>
</evidence>
<gene>
    <name evidence="4 5" type="primary">LOC106460034</name>
</gene>
<dbReference type="PANTHER" id="PTHR13287">
    <property type="entry name" value="ADIPOSE-SECRETED SIGNALING PROTEIN"/>
    <property type="match status" value="1"/>
</dbReference>
<keyword evidence="3" id="KW-1185">Reference proteome</keyword>
<name>A0ABM1SFC9_LIMPO</name>
<dbReference type="Proteomes" id="UP000694941">
    <property type="component" value="Unplaced"/>
</dbReference>
<dbReference type="RefSeq" id="XP_022242334.1">
    <property type="nucleotide sequence ID" value="XM_022386626.1"/>
</dbReference>
<proteinExistence type="inferred from homology"/>
<evidence type="ECO:0000256" key="1">
    <source>
        <dbReference type="ARBA" id="ARBA00035018"/>
    </source>
</evidence>
<accession>A0ABM1SFC9</accession>
<organism evidence="3 4">
    <name type="scientific">Limulus polyphemus</name>
    <name type="common">Atlantic horseshoe crab</name>
    <dbReference type="NCBI Taxonomy" id="6850"/>
    <lineage>
        <taxon>Eukaryota</taxon>
        <taxon>Metazoa</taxon>
        <taxon>Ecdysozoa</taxon>
        <taxon>Arthropoda</taxon>
        <taxon>Chelicerata</taxon>
        <taxon>Merostomata</taxon>
        <taxon>Xiphosura</taxon>
        <taxon>Limulidae</taxon>
        <taxon>Limulus</taxon>
    </lineage>
</organism>
<dbReference type="GeneID" id="106460034"/>
<dbReference type="RefSeq" id="XP_022242335.1">
    <property type="nucleotide sequence ID" value="XM_022386627.1"/>
</dbReference>
<dbReference type="InterPro" id="IPR026794">
    <property type="entry name" value="ADISSP"/>
</dbReference>
<evidence type="ECO:0000313" key="3">
    <source>
        <dbReference type="Proteomes" id="UP000694941"/>
    </source>
</evidence>